<dbReference type="GeneID" id="106820486"/>
<dbReference type="Proteomes" id="UP000695022">
    <property type="component" value="Unplaced"/>
</dbReference>
<proteinExistence type="predicted"/>
<feature type="non-terminal residue" evidence="2">
    <location>
        <position position="76"/>
    </location>
</feature>
<name>A0ABM1F7R3_PRICU</name>
<keyword evidence="1" id="KW-1185">Reference proteome</keyword>
<organism evidence="1 2">
    <name type="scientific">Priapulus caudatus</name>
    <name type="common">Priapulid worm</name>
    <dbReference type="NCBI Taxonomy" id="37621"/>
    <lineage>
        <taxon>Eukaryota</taxon>
        <taxon>Metazoa</taxon>
        <taxon>Ecdysozoa</taxon>
        <taxon>Scalidophora</taxon>
        <taxon>Priapulida</taxon>
        <taxon>Priapulimorpha</taxon>
        <taxon>Priapulimorphida</taxon>
        <taxon>Priapulidae</taxon>
        <taxon>Priapulus</taxon>
    </lineage>
</organism>
<sequence>MQEWVPRLFERDIISGDWVYMHADLRPWDSHNDVVQYEHNFVVQTKTMHHTAIVRTTSILSVEEAPDGGKRILASG</sequence>
<dbReference type="RefSeq" id="XP_014680484.1">
    <property type="nucleotide sequence ID" value="XM_014824998.1"/>
</dbReference>
<accession>A0ABM1F7R3</accession>
<gene>
    <name evidence="2" type="primary">LOC106820486</name>
</gene>
<protein>
    <submittedName>
        <fullName evidence="2">Oxysterol-binding protein-related protein 8-like</fullName>
    </submittedName>
</protein>
<evidence type="ECO:0000313" key="2">
    <source>
        <dbReference type="RefSeq" id="XP_014680484.1"/>
    </source>
</evidence>
<reference evidence="2" key="1">
    <citation type="submission" date="2025-08" db="UniProtKB">
        <authorList>
            <consortium name="RefSeq"/>
        </authorList>
    </citation>
    <scope>IDENTIFICATION</scope>
</reference>
<evidence type="ECO:0000313" key="1">
    <source>
        <dbReference type="Proteomes" id="UP000695022"/>
    </source>
</evidence>